<comment type="similarity">
    <text evidence="12">Belongs to the globin family.</text>
</comment>
<evidence type="ECO:0000256" key="6">
    <source>
        <dbReference type="ARBA" id="ARBA00022723"/>
    </source>
</evidence>
<dbReference type="InterPro" id="IPR009050">
    <property type="entry name" value="Globin-like_sf"/>
</dbReference>
<comment type="catalytic activity">
    <reaction evidence="10">
        <text>2 nitric oxide + NADH + 2 O2 = 2 nitrate + NAD(+) + H(+)</text>
        <dbReference type="Rhea" id="RHEA:19469"/>
        <dbReference type="ChEBI" id="CHEBI:15378"/>
        <dbReference type="ChEBI" id="CHEBI:15379"/>
        <dbReference type="ChEBI" id="CHEBI:16480"/>
        <dbReference type="ChEBI" id="CHEBI:17632"/>
        <dbReference type="ChEBI" id="CHEBI:57540"/>
        <dbReference type="ChEBI" id="CHEBI:57945"/>
        <dbReference type="EC" id="1.14.12.17"/>
    </reaction>
</comment>
<evidence type="ECO:0000259" key="14">
    <source>
        <dbReference type="PROSITE" id="PS51384"/>
    </source>
</evidence>
<evidence type="ECO:0000259" key="13">
    <source>
        <dbReference type="PROSITE" id="PS01033"/>
    </source>
</evidence>
<reference evidence="15 16" key="1">
    <citation type="submission" date="2023-02" db="EMBL/GenBank/DDBJ databases">
        <title>Dictyobacter halimunensis sp. nov., a new member of the class Ktedonobacteria from forest soil in a geothermal area.</title>
        <authorList>
            <person name="Rachmania M.K."/>
            <person name="Ningsih F."/>
            <person name="Sakai Y."/>
            <person name="Yabe S."/>
            <person name="Yokota A."/>
            <person name="Sjamsuridzal W."/>
        </authorList>
    </citation>
    <scope>NUCLEOTIDE SEQUENCE [LARGE SCALE GENOMIC DNA]</scope>
    <source>
        <strain evidence="15 16">S3.2.2.5</strain>
    </source>
</reference>
<dbReference type="Gene3D" id="3.40.50.80">
    <property type="entry name" value="Nucleotide-binding domain of ferredoxin-NADP reductase (FNR) module"/>
    <property type="match status" value="1"/>
</dbReference>
<evidence type="ECO:0000256" key="5">
    <source>
        <dbReference type="ARBA" id="ARBA00022621"/>
    </source>
</evidence>
<evidence type="ECO:0000313" key="15">
    <source>
        <dbReference type="EMBL" id="GLV54593.1"/>
    </source>
</evidence>
<dbReference type="Pfam" id="PF00175">
    <property type="entry name" value="NAD_binding_1"/>
    <property type="match status" value="1"/>
</dbReference>
<keyword evidence="7" id="KW-0521">NADP</keyword>
<dbReference type="SUPFAM" id="SSF52343">
    <property type="entry name" value="Ferredoxin reductase-like, C-terminal NADP-linked domain"/>
    <property type="match status" value="1"/>
</dbReference>
<dbReference type="Gene3D" id="2.40.30.10">
    <property type="entry name" value="Translation factors"/>
    <property type="match status" value="1"/>
</dbReference>
<protein>
    <recommendedName>
        <fullName evidence="3">nitric oxide dioxygenase</fullName>
        <ecNumber evidence="3">1.14.12.17</ecNumber>
    </recommendedName>
</protein>
<gene>
    <name evidence="15" type="primary">hmp</name>
    <name evidence="15" type="ORF">KDH_14400</name>
</gene>
<dbReference type="SUPFAM" id="SSF63380">
    <property type="entry name" value="Riboflavin synthase domain-like"/>
    <property type="match status" value="1"/>
</dbReference>
<dbReference type="Gene3D" id="1.10.490.10">
    <property type="entry name" value="Globins"/>
    <property type="match status" value="1"/>
</dbReference>
<comment type="cofactor">
    <cofactor evidence="1">
        <name>heme b</name>
        <dbReference type="ChEBI" id="CHEBI:60344"/>
    </cofactor>
</comment>
<proteinExistence type="inferred from homology"/>
<dbReference type="InterPro" id="IPR001433">
    <property type="entry name" value="OxRdtase_FAD/NAD-bd"/>
</dbReference>
<evidence type="ECO:0000256" key="8">
    <source>
        <dbReference type="ARBA" id="ARBA00023004"/>
    </source>
</evidence>
<evidence type="ECO:0000256" key="4">
    <source>
        <dbReference type="ARBA" id="ARBA00022617"/>
    </source>
</evidence>
<keyword evidence="4 12" id="KW-0349">Heme</keyword>
<dbReference type="InterPro" id="IPR012292">
    <property type="entry name" value="Globin/Proto"/>
</dbReference>
<dbReference type="EMBL" id="BSRI01000001">
    <property type="protein sequence ID" value="GLV54593.1"/>
    <property type="molecule type" value="Genomic_DNA"/>
</dbReference>
<name>A0ABQ6FQ78_9CHLR</name>
<dbReference type="PROSITE" id="PS01033">
    <property type="entry name" value="GLOBIN"/>
    <property type="match status" value="1"/>
</dbReference>
<keyword evidence="5 12" id="KW-0561">Oxygen transport</keyword>
<dbReference type="CDD" id="cd06184">
    <property type="entry name" value="flavohem_like_fad_nad_binding"/>
    <property type="match status" value="1"/>
</dbReference>
<keyword evidence="6" id="KW-0479">Metal-binding</keyword>
<dbReference type="Proteomes" id="UP001344906">
    <property type="component" value="Unassembled WGS sequence"/>
</dbReference>
<keyword evidence="8" id="KW-0408">Iron</keyword>
<dbReference type="InterPro" id="IPR017938">
    <property type="entry name" value="Riboflavin_synthase-like_b-brl"/>
</dbReference>
<sequence>MIMDTPTIGIVKSLVPALQEHGSEITTRFYAKMFEAHPELLNIFNHSNQRDGLQQQALATSVYAAAANIDDLTAILPAVKHIANKHCSLGVKPEHYPIVGKYLTLAIQDVLGDVVTPELLSAWKKAYTMISDAFIQLEQQIYQEEEQCRGGWAGFRPFTVKSRQQVAEDIVALELEAADGQPIIEDYLPGQYVTVKIEKDGFEHLRQYSLCDVPGSHHTYRIAVKFEDTSRELQRAGLVSSYIHYHVRAGDTLLVSAPAGVFTLDTTLTNPVALLAGGVGITPIMSMLRTVAEQQPDREVQLAYAVRDHHFHAFADDLKQLAEGAPTVSSTIFYENGTEEDVEQRRCSYIGRINAAWLEQHIPGNAEVYVCGPRPFMQVMISTLLRQGHPMEHIHYEVFGPALSFSVD</sequence>
<organism evidence="15 16">
    <name type="scientific">Dictyobacter halimunensis</name>
    <dbReference type="NCBI Taxonomy" id="3026934"/>
    <lineage>
        <taxon>Bacteria</taxon>
        <taxon>Bacillati</taxon>
        <taxon>Chloroflexota</taxon>
        <taxon>Ktedonobacteria</taxon>
        <taxon>Ktedonobacterales</taxon>
        <taxon>Dictyobacteraceae</taxon>
        <taxon>Dictyobacter</taxon>
    </lineage>
</organism>
<dbReference type="Pfam" id="PF00042">
    <property type="entry name" value="Globin"/>
    <property type="match status" value="1"/>
</dbReference>
<dbReference type="InterPro" id="IPR039261">
    <property type="entry name" value="FNR_nucleotide-bd"/>
</dbReference>
<dbReference type="RefSeq" id="WP_338248248.1">
    <property type="nucleotide sequence ID" value="NZ_BSRI01000001.1"/>
</dbReference>
<dbReference type="Pfam" id="PF00970">
    <property type="entry name" value="FAD_binding_6"/>
    <property type="match status" value="1"/>
</dbReference>
<dbReference type="PANTHER" id="PTHR43396:SF3">
    <property type="entry name" value="FLAVOHEMOPROTEIN"/>
    <property type="match status" value="1"/>
</dbReference>
<evidence type="ECO:0000256" key="12">
    <source>
        <dbReference type="RuleBase" id="RU000356"/>
    </source>
</evidence>
<dbReference type="InterPro" id="IPR017927">
    <property type="entry name" value="FAD-bd_FR_type"/>
</dbReference>
<dbReference type="InterPro" id="IPR008333">
    <property type="entry name" value="Cbr1-like_FAD-bd_dom"/>
</dbReference>
<evidence type="ECO:0000256" key="9">
    <source>
        <dbReference type="ARBA" id="ARBA00023027"/>
    </source>
</evidence>
<dbReference type="PANTHER" id="PTHR43396">
    <property type="entry name" value="FLAVOHEMOPROTEIN"/>
    <property type="match status" value="1"/>
</dbReference>
<keyword evidence="9" id="KW-0520">NAD</keyword>
<dbReference type="CDD" id="cd14777">
    <property type="entry name" value="Yhb1-globin-like"/>
    <property type="match status" value="1"/>
</dbReference>
<dbReference type="InterPro" id="IPR000971">
    <property type="entry name" value="Globin"/>
</dbReference>
<keyword evidence="12" id="KW-0813">Transport</keyword>
<dbReference type="EC" id="1.14.12.17" evidence="3"/>
<comment type="similarity">
    <text evidence="2">In the C-terminal section; belongs to the flavoprotein pyridine nucleotide cytochrome reductase family.</text>
</comment>
<evidence type="ECO:0000313" key="16">
    <source>
        <dbReference type="Proteomes" id="UP001344906"/>
    </source>
</evidence>
<evidence type="ECO:0000256" key="3">
    <source>
        <dbReference type="ARBA" id="ARBA00012229"/>
    </source>
</evidence>
<feature type="domain" description="FAD-binding FR-type" evidence="14">
    <location>
        <begin position="153"/>
        <end position="265"/>
    </location>
</feature>
<dbReference type="NCBIfam" id="NF009805">
    <property type="entry name" value="PRK13289.1"/>
    <property type="match status" value="1"/>
</dbReference>
<evidence type="ECO:0000256" key="11">
    <source>
        <dbReference type="ARBA" id="ARBA00049433"/>
    </source>
</evidence>
<evidence type="ECO:0000256" key="1">
    <source>
        <dbReference type="ARBA" id="ARBA00001970"/>
    </source>
</evidence>
<evidence type="ECO:0000256" key="7">
    <source>
        <dbReference type="ARBA" id="ARBA00022857"/>
    </source>
</evidence>
<feature type="domain" description="Globin" evidence="13">
    <location>
        <begin position="2"/>
        <end position="139"/>
    </location>
</feature>
<dbReference type="PROSITE" id="PS51384">
    <property type="entry name" value="FAD_FR"/>
    <property type="match status" value="1"/>
</dbReference>
<comment type="caution">
    <text evidence="15">The sequence shown here is derived from an EMBL/GenBank/DDBJ whole genome shotgun (WGS) entry which is preliminary data.</text>
</comment>
<comment type="catalytic activity">
    <reaction evidence="11">
        <text>2 nitric oxide + NADPH + 2 O2 = 2 nitrate + NADP(+) + H(+)</text>
        <dbReference type="Rhea" id="RHEA:19465"/>
        <dbReference type="ChEBI" id="CHEBI:15378"/>
        <dbReference type="ChEBI" id="CHEBI:15379"/>
        <dbReference type="ChEBI" id="CHEBI:16480"/>
        <dbReference type="ChEBI" id="CHEBI:17632"/>
        <dbReference type="ChEBI" id="CHEBI:57783"/>
        <dbReference type="ChEBI" id="CHEBI:58349"/>
        <dbReference type="EC" id="1.14.12.17"/>
    </reaction>
</comment>
<evidence type="ECO:0000256" key="2">
    <source>
        <dbReference type="ARBA" id="ARBA00006401"/>
    </source>
</evidence>
<accession>A0ABQ6FQ78</accession>
<dbReference type="SUPFAM" id="SSF46458">
    <property type="entry name" value="Globin-like"/>
    <property type="match status" value="1"/>
</dbReference>
<keyword evidence="16" id="KW-1185">Reference proteome</keyword>
<evidence type="ECO:0000256" key="10">
    <source>
        <dbReference type="ARBA" id="ARBA00048649"/>
    </source>
</evidence>